<dbReference type="EMBL" id="CM004400">
    <property type="protein sequence ID" value="OAY30736.1"/>
    <property type="molecule type" value="Genomic_DNA"/>
</dbReference>
<keyword evidence="3" id="KW-0012">Acyltransferase</keyword>
<keyword evidence="2" id="KW-0808">Transferase</keyword>
<organism evidence="4">
    <name type="scientific">Manihot esculenta</name>
    <name type="common">Cassava</name>
    <name type="synonym">Jatropha manihot</name>
    <dbReference type="NCBI Taxonomy" id="3983"/>
    <lineage>
        <taxon>Eukaryota</taxon>
        <taxon>Viridiplantae</taxon>
        <taxon>Streptophyta</taxon>
        <taxon>Embryophyta</taxon>
        <taxon>Tracheophyta</taxon>
        <taxon>Spermatophyta</taxon>
        <taxon>Magnoliopsida</taxon>
        <taxon>eudicotyledons</taxon>
        <taxon>Gunneridae</taxon>
        <taxon>Pentapetalae</taxon>
        <taxon>rosids</taxon>
        <taxon>fabids</taxon>
        <taxon>Malpighiales</taxon>
        <taxon>Euphorbiaceae</taxon>
        <taxon>Crotonoideae</taxon>
        <taxon>Manihoteae</taxon>
        <taxon>Manihot</taxon>
    </lineage>
</organism>
<evidence type="ECO:0000256" key="1">
    <source>
        <dbReference type="ARBA" id="ARBA00009861"/>
    </source>
</evidence>
<protein>
    <submittedName>
        <fullName evidence="4">Uncharacterized protein</fullName>
    </submittedName>
</protein>
<sequence>MEAQIISKQIIKPSSSTPQRLRTYTLSLLYQLVPPIYVPMIFFYSATSENSSIKSHHLKTSLSKTLTHFYHLAGRIKDSFSIDCNDEGALYIEAHVDGDMSMILQEPDIHMLEKLLPCNTHEVSSDISSQVILAIQVTDFDCGGIAVTVCIKHAVADSSAVGSFLSSWAAVARGTNGDIDGVIFDRPSLFPPQDVESLALHNMVNVEALSKSSTKRFLFHSSKIAVLREEVGNGPCLDRPTRVEALAALIWGALLTATEEAYELVIPIDLRRRMDPPLPKKSLGNMSQCVIVDSENVLGLDYNGLAGKIHESIRTMNNEYLRKLHADVSPGEPVNDVVVLIDTKDGEGIEAWIGLCNEDMAKFEKNPSICAYASFNPSIL</sequence>
<dbReference type="PANTHER" id="PTHR31623:SF28">
    <property type="entry name" value="BAHD ACYLTRANSFERASE"/>
    <property type="match status" value="1"/>
</dbReference>
<evidence type="ECO:0000313" key="4">
    <source>
        <dbReference type="EMBL" id="OAY30736.1"/>
    </source>
</evidence>
<comment type="similarity">
    <text evidence="1">Belongs to the plant acyltransferase family.</text>
</comment>
<dbReference type="AlphaFoldDB" id="A0A2C9UKX4"/>
<accession>A0A2C9UKX4</accession>
<name>A0A2C9UKX4_MANES</name>
<dbReference type="Gene3D" id="3.30.559.10">
    <property type="entry name" value="Chloramphenicol acetyltransferase-like domain"/>
    <property type="match status" value="3"/>
</dbReference>
<dbReference type="Pfam" id="PF02458">
    <property type="entry name" value="Transferase"/>
    <property type="match status" value="1"/>
</dbReference>
<gene>
    <name evidence="4" type="ORF">MANES_14G054800</name>
</gene>
<dbReference type="InterPro" id="IPR023213">
    <property type="entry name" value="CAT-like_dom_sf"/>
</dbReference>
<dbReference type="PANTHER" id="PTHR31623">
    <property type="entry name" value="F21J9.9"/>
    <property type="match status" value="1"/>
</dbReference>
<reference evidence="4" key="1">
    <citation type="submission" date="2016-02" db="EMBL/GenBank/DDBJ databases">
        <title>WGS assembly of Manihot esculenta.</title>
        <authorList>
            <person name="Bredeson J.V."/>
            <person name="Prochnik S.E."/>
            <person name="Lyons J.B."/>
            <person name="Schmutz J."/>
            <person name="Grimwood J."/>
            <person name="Vrebalov J."/>
            <person name="Bart R.S."/>
            <person name="Amuge T."/>
            <person name="Ferguson M.E."/>
            <person name="Green R."/>
            <person name="Putnam N."/>
            <person name="Stites J."/>
            <person name="Rounsley S."/>
            <person name="Rokhsar D.S."/>
        </authorList>
    </citation>
    <scope>NUCLEOTIDE SEQUENCE [LARGE SCALE GENOMIC DNA]</scope>
    <source>
        <tissue evidence="4">Leaf</tissue>
    </source>
</reference>
<proteinExistence type="inferred from homology"/>
<dbReference type="GO" id="GO:0016746">
    <property type="term" value="F:acyltransferase activity"/>
    <property type="evidence" value="ECO:0007669"/>
    <property type="project" value="UniProtKB-KW"/>
</dbReference>
<evidence type="ECO:0000256" key="2">
    <source>
        <dbReference type="ARBA" id="ARBA00022679"/>
    </source>
</evidence>
<evidence type="ECO:0000256" key="3">
    <source>
        <dbReference type="ARBA" id="ARBA00023315"/>
    </source>
</evidence>